<organism evidence="2 3">
    <name type="scientific">Pseudomonas cichorii</name>
    <dbReference type="NCBI Taxonomy" id="36746"/>
    <lineage>
        <taxon>Bacteria</taxon>
        <taxon>Pseudomonadati</taxon>
        <taxon>Pseudomonadota</taxon>
        <taxon>Gammaproteobacteria</taxon>
        <taxon>Pseudomonadales</taxon>
        <taxon>Pseudomonadaceae</taxon>
        <taxon>Pseudomonas</taxon>
    </lineage>
</organism>
<dbReference type="Proteomes" id="UP000614982">
    <property type="component" value="Unassembled WGS sequence"/>
</dbReference>
<comment type="caution">
    <text evidence="2">The sequence shown here is derived from an EMBL/GenBank/DDBJ whole genome shotgun (WGS) entry which is preliminary data.</text>
</comment>
<keyword evidence="1" id="KW-0812">Transmembrane</keyword>
<proteinExistence type="predicted"/>
<keyword evidence="1" id="KW-0472">Membrane</keyword>
<evidence type="ECO:0000256" key="1">
    <source>
        <dbReference type="SAM" id="Phobius"/>
    </source>
</evidence>
<evidence type="ECO:0000313" key="3">
    <source>
        <dbReference type="Proteomes" id="UP000614982"/>
    </source>
</evidence>
<sequence>MTLPRQRSSTQKPNRGRAPVQGLNLKVFILALLCVMPAYGAGISWFQSGMPLVLAAYVLVSLLAFLLYRHDKRQAGNGGWRTPENVLHLTELLGGWPGALLGQQVFRHKTRKVSFQLVFWLIVLGHQLFWIDQLFLDSGWFKPWFSQLERYLQALR</sequence>
<feature type="transmembrane region" description="Helical" evidence="1">
    <location>
        <begin position="20"/>
        <end position="39"/>
    </location>
</feature>
<accession>A0ABQ1DH46</accession>
<gene>
    <name evidence="2" type="ORF">PSCICP_02660</name>
</gene>
<reference evidence="2 3" key="1">
    <citation type="submission" date="2020-05" db="EMBL/GenBank/DDBJ databases">
        <title>Genetic diversity of Pseudomonas cichorii.</title>
        <authorList>
            <person name="Tani S."/>
            <person name="Yagi H."/>
            <person name="Hashimoto S."/>
            <person name="Iiyama K."/>
            <person name="Furuya N."/>
        </authorList>
    </citation>
    <scope>NUCLEOTIDE SEQUENCE [LARGE SCALE GENOMIC DNA]</scope>
    <source>
        <strain evidence="2 3">LMG 2162</strain>
    </source>
</reference>
<dbReference type="EMBL" id="BLWA01000001">
    <property type="protein sequence ID" value="GFM90294.1"/>
    <property type="molecule type" value="Genomic_DNA"/>
</dbReference>
<feature type="transmembrane region" description="Helical" evidence="1">
    <location>
        <begin position="45"/>
        <end position="68"/>
    </location>
</feature>
<name>A0ABQ1DH46_PSECI</name>
<keyword evidence="3" id="KW-1185">Reference proteome</keyword>
<keyword evidence="1" id="KW-1133">Transmembrane helix</keyword>
<dbReference type="InterPro" id="IPR010718">
    <property type="entry name" value="DUF1294"/>
</dbReference>
<feature type="transmembrane region" description="Helical" evidence="1">
    <location>
        <begin position="117"/>
        <end position="136"/>
    </location>
</feature>
<dbReference type="Pfam" id="PF06961">
    <property type="entry name" value="DUF1294"/>
    <property type="match status" value="1"/>
</dbReference>
<evidence type="ECO:0000313" key="2">
    <source>
        <dbReference type="EMBL" id="GFM90294.1"/>
    </source>
</evidence>
<protein>
    <submittedName>
        <fullName evidence="2">Membrane protein</fullName>
    </submittedName>
</protein>